<sequence>MRGVIRVGDVHSHGGRVESGAANSEVMGRPVARIGDRCNCPIHGACVIVEGDSDFNVEGSFASFDGQKTSSAAVLITSLPTSGQA</sequence>
<dbReference type="RefSeq" id="WP_059729366.1">
    <property type="nucleotide sequence ID" value="NZ_LOYH01000043.1"/>
</dbReference>
<feature type="region of interest" description="Disordered" evidence="1">
    <location>
        <begin position="1"/>
        <end position="24"/>
    </location>
</feature>
<reference evidence="2 3" key="1">
    <citation type="submission" date="2015-11" db="EMBL/GenBank/DDBJ databases">
        <title>Expanding the genomic diversity of Burkholderia species for the development of highly accurate diagnostics.</title>
        <authorList>
            <person name="Sahl J."/>
            <person name="Keim P."/>
            <person name="Wagner D."/>
        </authorList>
    </citation>
    <scope>NUCLEOTIDE SEQUENCE [LARGE SCALE GENOMIC DNA]</scope>
    <source>
        <strain evidence="2 3">MSMB1302</strain>
    </source>
</reference>
<dbReference type="Pfam" id="PF05488">
    <property type="entry name" value="PAAR_motif"/>
    <property type="match status" value="1"/>
</dbReference>
<dbReference type="AlphaFoldDB" id="A0A103ZPB7"/>
<evidence type="ECO:0000256" key="1">
    <source>
        <dbReference type="SAM" id="MobiDB-lite"/>
    </source>
</evidence>
<dbReference type="InterPro" id="IPR008727">
    <property type="entry name" value="PAAR_motif"/>
</dbReference>
<dbReference type="Proteomes" id="UP000069001">
    <property type="component" value="Unassembled WGS sequence"/>
</dbReference>
<evidence type="ECO:0000313" key="2">
    <source>
        <dbReference type="EMBL" id="KVK83615.1"/>
    </source>
</evidence>
<protein>
    <recommendedName>
        <fullName evidence="4">PAAR domain-containing protein</fullName>
    </recommendedName>
</protein>
<evidence type="ECO:0000313" key="3">
    <source>
        <dbReference type="Proteomes" id="UP000069001"/>
    </source>
</evidence>
<evidence type="ECO:0008006" key="4">
    <source>
        <dbReference type="Google" id="ProtNLM"/>
    </source>
</evidence>
<name>A0A103ZPB7_BURCE</name>
<dbReference type="Gene3D" id="2.60.200.60">
    <property type="match status" value="1"/>
</dbReference>
<gene>
    <name evidence="2" type="ORF">WS90_11960</name>
</gene>
<dbReference type="EMBL" id="LOYH01000043">
    <property type="protein sequence ID" value="KVK83615.1"/>
    <property type="molecule type" value="Genomic_DNA"/>
</dbReference>
<comment type="caution">
    <text evidence="2">The sequence shown here is derived from an EMBL/GenBank/DDBJ whole genome shotgun (WGS) entry which is preliminary data.</text>
</comment>
<organism evidence="2 3">
    <name type="scientific">Burkholderia cepacia</name>
    <name type="common">Pseudomonas cepacia</name>
    <dbReference type="NCBI Taxonomy" id="292"/>
    <lineage>
        <taxon>Bacteria</taxon>
        <taxon>Pseudomonadati</taxon>
        <taxon>Pseudomonadota</taxon>
        <taxon>Betaproteobacteria</taxon>
        <taxon>Burkholderiales</taxon>
        <taxon>Burkholderiaceae</taxon>
        <taxon>Burkholderia</taxon>
        <taxon>Burkholderia cepacia complex</taxon>
    </lineage>
</organism>
<dbReference type="CDD" id="cd14744">
    <property type="entry name" value="PAAR_CT_2"/>
    <property type="match status" value="1"/>
</dbReference>
<accession>A0A103ZPB7</accession>
<proteinExistence type="predicted"/>